<name>A0A1Z5J988_FISSO</name>
<keyword evidence="7" id="KW-1185">Reference proteome</keyword>
<evidence type="ECO:0000313" key="6">
    <source>
        <dbReference type="EMBL" id="GAX10452.1"/>
    </source>
</evidence>
<dbReference type="Pfam" id="PF01734">
    <property type="entry name" value="Patatin"/>
    <property type="match status" value="1"/>
</dbReference>
<comment type="caution">
    <text evidence="6">The sequence shown here is derived from an EMBL/GenBank/DDBJ whole genome shotgun (WGS) entry which is preliminary data.</text>
</comment>
<dbReference type="PANTHER" id="PTHR14226:SF64">
    <property type="entry name" value="PNPLA DOMAIN-CONTAINING PROTEIN"/>
    <property type="match status" value="1"/>
</dbReference>
<dbReference type="InParanoid" id="A0A1Z5J988"/>
<comment type="caution">
    <text evidence="4">Lacks conserved residue(s) required for the propagation of feature annotation.</text>
</comment>
<dbReference type="AlphaFoldDB" id="A0A1Z5J988"/>
<keyword evidence="3" id="KW-0443">Lipid metabolism</keyword>
<accession>A0A1Z5J988</accession>
<dbReference type="EMBL" id="BDSP01000017">
    <property type="protein sequence ID" value="GAX10452.1"/>
    <property type="molecule type" value="Genomic_DNA"/>
</dbReference>
<dbReference type="Proteomes" id="UP000198406">
    <property type="component" value="Unassembled WGS sequence"/>
</dbReference>
<gene>
    <name evidence="6" type="ORF">FisN_21Lh150</name>
</gene>
<dbReference type="InterPro" id="IPR050301">
    <property type="entry name" value="NTE"/>
</dbReference>
<dbReference type="PANTHER" id="PTHR14226">
    <property type="entry name" value="NEUROPATHY TARGET ESTERASE/SWISS CHEESE D.MELANOGASTER"/>
    <property type="match status" value="1"/>
</dbReference>
<protein>
    <recommendedName>
        <fullName evidence="5">PNPLA domain-containing protein</fullName>
    </recommendedName>
</protein>
<feature type="domain" description="PNPLA" evidence="5">
    <location>
        <begin position="110"/>
        <end position="319"/>
    </location>
</feature>
<evidence type="ECO:0000256" key="1">
    <source>
        <dbReference type="ARBA" id="ARBA00022801"/>
    </source>
</evidence>
<evidence type="ECO:0000256" key="3">
    <source>
        <dbReference type="ARBA" id="ARBA00023098"/>
    </source>
</evidence>
<evidence type="ECO:0000259" key="5">
    <source>
        <dbReference type="PROSITE" id="PS51635"/>
    </source>
</evidence>
<feature type="short sequence motif" description="GXSXG" evidence="4">
    <location>
        <begin position="143"/>
        <end position="147"/>
    </location>
</feature>
<keyword evidence="1" id="KW-0378">Hydrolase</keyword>
<sequence>MNKLGFRRASRDGRVARELYKSKRSKDKHRITDRIALEDYFQDTKMQFRDDKGEIDYSALLGALDVRGDTQIIGTANYTHPVVQLLHERRRSIQHGAATANGTAHTKVALAIEGGGMRGCVSAGAICAIYHLNLTKCIDVVYGASAGSLIGSYLITNQLPWFGPELYYDKLTTAGRQFIDTRRLLRALGFGLLDPRLLKDVLTRRAFGKPVLNLSFLLQKTMQETKPLDWDTFVAKQSTIPLKVVVSDLKSERSRALDMEGGYFETLSELSQCMHASCLLPGIAGPLMNMDMDVIKGRKKGEKFILGNNLNADAIHPMADALVYEPLPYHSAIDDGATHVIVVRSRPDGVDVSGKSSFFESLIFRRFFLRKNRLPHIFERFRRQQHKKIYARDVLELNEHANSQQDYLDTSKPHILTIAAPPGSPEVSRLETGRQAIFEGIRRGFARAYDCLVEDPSQRGKGMEVALEFFPDDILDYDPLLIDTTDESAYEYYLKQRQI</sequence>
<feature type="short sequence motif" description="GXGXXG" evidence="4">
    <location>
        <begin position="114"/>
        <end position="119"/>
    </location>
</feature>
<dbReference type="InterPro" id="IPR002641">
    <property type="entry name" value="PNPLA_dom"/>
</dbReference>
<dbReference type="SUPFAM" id="SSF52151">
    <property type="entry name" value="FabD/lysophospholipase-like"/>
    <property type="match status" value="1"/>
</dbReference>
<dbReference type="Gene3D" id="3.40.1090.10">
    <property type="entry name" value="Cytosolic phospholipase A2 catalytic domain"/>
    <property type="match status" value="1"/>
</dbReference>
<evidence type="ECO:0000256" key="2">
    <source>
        <dbReference type="ARBA" id="ARBA00022963"/>
    </source>
</evidence>
<evidence type="ECO:0000313" key="7">
    <source>
        <dbReference type="Proteomes" id="UP000198406"/>
    </source>
</evidence>
<dbReference type="InterPro" id="IPR016035">
    <property type="entry name" value="Acyl_Trfase/lysoPLipase"/>
</dbReference>
<organism evidence="6 7">
    <name type="scientific">Fistulifera solaris</name>
    <name type="common">Oleaginous diatom</name>
    <dbReference type="NCBI Taxonomy" id="1519565"/>
    <lineage>
        <taxon>Eukaryota</taxon>
        <taxon>Sar</taxon>
        <taxon>Stramenopiles</taxon>
        <taxon>Ochrophyta</taxon>
        <taxon>Bacillariophyta</taxon>
        <taxon>Bacillariophyceae</taxon>
        <taxon>Bacillariophycidae</taxon>
        <taxon>Naviculales</taxon>
        <taxon>Naviculaceae</taxon>
        <taxon>Fistulifera</taxon>
    </lineage>
</organism>
<evidence type="ECO:0000256" key="4">
    <source>
        <dbReference type="PROSITE-ProRule" id="PRU01161"/>
    </source>
</evidence>
<dbReference type="GO" id="GO:0052689">
    <property type="term" value="F:carboxylic ester hydrolase activity"/>
    <property type="evidence" value="ECO:0007669"/>
    <property type="project" value="UniProtKB-ARBA"/>
</dbReference>
<proteinExistence type="predicted"/>
<reference evidence="6 7" key="1">
    <citation type="journal article" date="2015" name="Plant Cell">
        <title>Oil accumulation by the oleaginous diatom Fistulifera solaris as revealed by the genome and transcriptome.</title>
        <authorList>
            <person name="Tanaka T."/>
            <person name="Maeda Y."/>
            <person name="Veluchamy A."/>
            <person name="Tanaka M."/>
            <person name="Abida H."/>
            <person name="Marechal E."/>
            <person name="Bowler C."/>
            <person name="Muto M."/>
            <person name="Sunaga Y."/>
            <person name="Tanaka M."/>
            <person name="Yoshino T."/>
            <person name="Taniguchi T."/>
            <person name="Fukuda Y."/>
            <person name="Nemoto M."/>
            <person name="Matsumoto M."/>
            <person name="Wong P.S."/>
            <person name="Aburatani S."/>
            <person name="Fujibuchi W."/>
        </authorList>
    </citation>
    <scope>NUCLEOTIDE SEQUENCE [LARGE SCALE GENOMIC DNA]</scope>
    <source>
        <strain evidence="6 7">JPCC DA0580</strain>
    </source>
</reference>
<keyword evidence="2" id="KW-0442">Lipid degradation</keyword>
<dbReference type="GO" id="GO:0016298">
    <property type="term" value="F:lipase activity"/>
    <property type="evidence" value="ECO:0007669"/>
    <property type="project" value="UniProtKB-ARBA"/>
</dbReference>
<dbReference type="GO" id="GO:0016042">
    <property type="term" value="P:lipid catabolic process"/>
    <property type="evidence" value="ECO:0007669"/>
    <property type="project" value="UniProtKB-KW"/>
</dbReference>
<dbReference type="OrthoDB" id="45309at2759"/>
<dbReference type="PROSITE" id="PS51635">
    <property type="entry name" value="PNPLA"/>
    <property type="match status" value="1"/>
</dbReference>